<dbReference type="AlphaFoldDB" id="A0A2L2TB77"/>
<sequence length="345" mass="39072">MAKKKTSKDDRAQPHVDGVRPESLPPMIRQLTGLWLNEQEVKDICQQFQESCVPNRQVLWTGMYRQQAQKWADQHNYQTLTTALGQLISPSDSSLHQKSKDTAGSPRYLHGASVIFAWYISQGDVVTVLSQPPPQRFNPSGRTYYQTVEEPIIKGQLGNRAVTKIIVVHPTVKGKACEFMYEIWPHDEVSLWTKRYKIPIITIRWRVTKKEKDLKHMQLLKARTELNVASKDKQLSKSSSPQKPPKKKKKKNTVSAGVGSQDIVKHPTTAKGTIKSQSQAVLPPAMATTKAIREGGKKKKKKPKKKDESHKPTVQVSTVKTQKKKVSTNEPGQKLRSRRFLGKRS</sequence>
<dbReference type="RefSeq" id="XP_025583906.1">
    <property type="nucleotide sequence ID" value="XM_025732951.2"/>
</dbReference>
<protein>
    <submittedName>
        <fullName evidence="2">Uncharacterized protein</fullName>
    </submittedName>
</protein>
<proteinExistence type="predicted"/>
<evidence type="ECO:0000313" key="2">
    <source>
        <dbReference type="EMBL" id="CEI60186.1"/>
    </source>
</evidence>
<dbReference type="EMBL" id="LN649230">
    <property type="protein sequence ID" value="CEI60186.1"/>
    <property type="molecule type" value="Genomic_DNA"/>
</dbReference>
<feature type="compositionally biased region" description="Basic and acidic residues" evidence="1">
    <location>
        <begin position="7"/>
        <end position="20"/>
    </location>
</feature>
<evidence type="ECO:0000256" key="1">
    <source>
        <dbReference type="SAM" id="MobiDB-lite"/>
    </source>
</evidence>
<feature type="compositionally biased region" description="Basic residues" evidence="1">
    <location>
        <begin position="335"/>
        <end position="345"/>
    </location>
</feature>
<name>A0A2L2TB77_9HYPO</name>
<reference evidence="3" key="1">
    <citation type="submission" date="2014-10" db="EMBL/GenBank/DDBJ databases">
        <authorList>
            <person name="King R."/>
        </authorList>
    </citation>
    <scope>NUCLEOTIDE SEQUENCE [LARGE SCALE GENOMIC DNA]</scope>
    <source>
        <strain evidence="3">A3/5</strain>
    </source>
</reference>
<dbReference type="STRING" id="56646.A0A2L2TB77"/>
<dbReference type="GeneID" id="37256261"/>
<feature type="region of interest" description="Disordered" evidence="1">
    <location>
        <begin position="1"/>
        <end position="23"/>
    </location>
</feature>
<feature type="compositionally biased region" description="Polar residues" evidence="1">
    <location>
        <begin position="270"/>
        <end position="280"/>
    </location>
</feature>
<dbReference type="KEGG" id="fvn:FVRRES_04622"/>
<dbReference type="Proteomes" id="UP000245910">
    <property type="component" value="Chromosome II"/>
</dbReference>
<organism evidence="2 3">
    <name type="scientific">Fusarium venenatum</name>
    <dbReference type="NCBI Taxonomy" id="56646"/>
    <lineage>
        <taxon>Eukaryota</taxon>
        <taxon>Fungi</taxon>
        <taxon>Dikarya</taxon>
        <taxon>Ascomycota</taxon>
        <taxon>Pezizomycotina</taxon>
        <taxon>Sordariomycetes</taxon>
        <taxon>Hypocreomycetidae</taxon>
        <taxon>Hypocreales</taxon>
        <taxon>Nectriaceae</taxon>
        <taxon>Fusarium</taxon>
    </lineage>
</organism>
<keyword evidence="3" id="KW-1185">Reference proteome</keyword>
<evidence type="ECO:0000313" key="3">
    <source>
        <dbReference type="Proteomes" id="UP000245910"/>
    </source>
</evidence>
<feature type="region of interest" description="Disordered" evidence="1">
    <location>
        <begin position="229"/>
        <end position="345"/>
    </location>
</feature>
<accession>A0A2L2TB77</accession>